<dbReference type="PROSITE" id="PS51257">
    <property type="entry name" value="PROKAR_LIPOPROTEIN"/>
    <property type="match status" value="1"/>
</dbReference>
<dbReference type="PANTHER" id="PTHR42923">
    <property type="entry name" value="PROTOPORPHYRINOGEN OXIDASE"/>
    <property type="match status" value="1"/>
</dbReference>
<gene>
    <name evidence="5" type="ORF">ADINL_2275</name>
</gene>
<dbReference type="Pfam" id="PF01593">
    <property type="entry name" value="Amino_oxidase"/>
    <property type="match status" value="1"/>
</dbReference>
<evidence type="ECO:0000313" key="5">
    <source>
        <dbReference type="EMBL" id="KDE39146.1"/>
    </source>
</evidence>
<dbReference type="InterPro" id="IPR001613">
    <property type="entry name" value="Flavin_amine_oxidase"/>
</dbReference>
<dbReference type="EMBL" id="JMSZ01000032">
    <property type="protein sequence ID" value="KDE39146.1"/>
    <property type="molecule type" value="Genomic_DNA"/>
</dbReference>
<evidence type="ECO:0000256" key="2">
    <source>
        <dbReference type="ARBA" id="ARBA00023002"/>
    </source>
</evidence>
<accession>A0A063Y2Z5</accession>
<evidence type="ECO:0000256" key="1">
    <source>
        <dbReference type="ARBA" id="ARBA00001974"/>
    </source>
</evidence>
<proteinExistence type="predicted"/>
<evidence type="ECO:0000256" key="3">
    <source>
        <dbReference type="PIRSR" id="PIRSR601613-1"/>
    </source>
</evidence>
<dbReference type="PATRIC" id="fig|267850.7.peg.2243"/>
<name>A0A063Y2Z5_9GAMM</name>
<dbReference type="InterPro" id="IPR002937">
    <property type="entry name" value="Amino_oxidase"/>
</dbReference>
<dbReference type="InterPro" id="IPR050464">
    <property type="entry name" value="Zeta_carotene_desat/Oxidored"/>
</dbReference>
<organism evidence="5 6">
    <name type="scientific">Nitrincola lacisaponensis</name>
    <dbReference type="NCBI Taxonomy" id="267850"/>
    <lineage>
        <taxon>Bacteria</taxon>
        <taxon>Pseudomonadati</taxon>
        <taxon>Pseudomonadota</taxon>
        <taxon>Gammaproteobacteria</taxon>
        <taxon>Oceanospirillales</taxon>
        <taxon>Oceanospirillaceae</taxon>
        <taxon>Nitrincola</taxon>
    </lineage>
</organism>
<dbReference type="AlphaFoldDB" id="A0A063Y2Z5"/>
<dbReference type="Gene3D" id="3.30.70.1990">
    <property type="match status" value="1"/>
</dbReference>
<feature type="domain" description="Amine oxidase" evidence="4">
    <location>
        <begin position="18"/>
        <end position="307"/>
    </location>
</feature>
<dbReference type="PRINTS" id="PR00757">
    <property type="entry name" value="AMINEOXDASEF"/>
</dbReference>
<dbReference type="Gene3D" id="1.10.405.20">
    <property type="match status" value="1"/>
</dbReference>
<sequence length="456" mass="51965">MNIKVMRPLKIAVIGSGISGLSCAWLLNQHHDVTLFEKDDRPGGHSNTVLLQGANNDSTYVDTGFIVFNPINYPNLVAFFDHLNVKSRSTEMSFAVSLDDGRLEYSGTDLNGLFAQRRNLVRPDFWRLIRDLLHFYRHSDQFATHPDLQHLSLGELLSRQGYSQAFIHQHLIPMGAAIWSTPVDKMLDYPAQTFLRFCQNHGLVQLTDRPEWRTVVGGSRQYVDKVLDSLKRPLRLNSHIHRIHRHQGQVVLEDLHGKRETFDHVVLACHADQALEMLAQPTAEESSLLRHFPYQRNRAILHSDSSLMPKRQRAWASWNYLANSSAGHTGEVSVTYWMNKLQHLPDSQPLFVTLNPIQEPAAGSIHRSFLYDHPAFNLDSIEAQTRLWDLQGVQNTWYCGAWFGYGFHEDGIQSGLAVAEALGGAQRPWQLSNPNSRIHVRPRPRPVTRECREAVA</sequence>
<dbReference type="OrthoDB" id="20837at2"/>
<dbReference type="RefSeq" id="WP_036547878.1">
    <property type="nucleotide sequence ID" value="NZ_JMSZ01000032.1"/>
</dbReference>
<dbReference type="Proteomes" id="UP000027318">
    <property type="component" value="Unassembled WGS sequence"/>
</dbReference>
<evidence type="ECO:0000313" key="6">
    <source>
        <dbReference type="Proteomes" id="UP000027318"/>
    </source>
</evidence>
<protein>
    <submittedName>
        <fullName evidence="5">Amine oxidase, flavin-containing</fullName>
    </submittedName>
</protein>
<dbReference type="InterPro" id="IPR036188">
    <property type="entry name" value="FAD/NAD-bd_sf"/>
</dbReference>
<dbReference type="FunFam" id="1.10.405.20:FF:000001">
    <property type="entry name" value="Amine oxidase"/>
    <property type="match status" value="1"/>
</dbReference>
<comment type="cofactor">
    <cofactor evidence="1">
        <name>FAD</name>
        <dbReference type="ChEBI" id="CHEBI:57692"/>
    </cofactor>
</comment>
<evidence type="ECO:0000259" key="4">
    <source>
        <dbReference type="Pfam" id="PF01593"/>
    </source>
</evidence>
<comment type="caution">
    <text evidence="5">The sequence shown here is derived from an EMBL/GenBank/DDBJ whole genome shotgun (WGS) entry which is preliminary data.</text>
</comment>
<dbReference type="PANTHER" id="PTHR42923:SF17">
    <property type="entry name" value="AMINE OXIDASE DOMAIN-CONTAINING PROTEIN"/>
    <property type="match status" value="1"/>
</dbReference>
<dbReference type="SUPFAM" id="SSF51905">
    <property type="entry name" value="FAD/NAD(P)-binding domain"/>
    <property type="match status" value="1"/>
</dbReference>
<dbReference type="GO" id="GO:0016491">
    <property type="term" value="F:oxidoreductase activity"/>
    <property type="evidence" value="ECO:0007669"/>
    <property type="project" value="UniProtKB-KW"/>
</dbReference>
<keyword evidence="2" id="KW-0560">Oxidoreductase</keyword>
<keyword evidence="6" id="KW-1185">Reference proteome</keyword>
<reference evidence="5 6" key="1">
    <citation type="journal article" date="2005" name="Int. J. Syst. Evol. Microbiol.">
        <title>Nitrincola lacisaponensis gen. nov., sp. nov., a novel alkaliphilic bacterium isolated from an alkaline, saline lake.</title>
        <authorList>
            <person name="Dimitriu P.A."/>
            <person name="Shukla S.K."/>
            <person name="Conradt J."/>
            <person name="Marquez M.C."/>
            <person name="Ventosa A."/>
            <person name="Maglia A."/>
            <person name="Peyton B.M."/>
            <person name="Pinkart H.C."/>
            <person name="Mormile M.R."/>
        </authorList>
    </citation>
    <scope>NUCLEOTIDE SEQUENCE [LARGE SCALE GENOMIC DNA]</scope>
    <source>
        <strain evidence="5 6">4CA</strain>
    </source>
</reference>
<dbReference type="Gene3D" id="3.50.50.60">
    <property type="entry name" value="FAD/NAD(P)-binding domain"/>
    <property type="match status" value="1"/>
</dbReference>
<dbReference type="STRING" id="267850.ADINL_2275"/>
<feature type="binding site" evidence="3">
    <location>
        <position position="19"/>
    </location>
    <ligand>
        <name>FAD</name>
        <dbReference type="ChEBI" id="CHEBI:57692"/>
    </ligand>
</feature>